<comment type="catalytic activity">
    <reaction evidence="1">
        <text>Release of N-terminal proline from a peptide.</text>
        <dbReference type="EC" id="3.4.11.5"/>
    </reaction>
</comment>
<feature type="chain" id="PRO_5032499340" description="Proline iminopeptidase" evidence="7">
    <location>
        <begin position="24"/>
        <end position="360"/>
    </location>
</feature>
<dbReference type="RefSeq" id="WP_161033402.1">
    <property type="nucleotide sequence ID" value="NZ_WWCL01000001.1"/>
</dbReference>
<dbReference type="AlphaFoldDB" id="A0A845HVH9"/>
<dbReference type="Gene3D" id="3.40.50.1820">
    <property type="entry name" value="alpha/beta hydrolase"/>
    <property type="match status" value="1"/>
</dbReference>
<dbReference type="PRINTS" id="PR00793">
    <property type="entry name" value="PROAMNOPTASE"/>
</dbReference>
<evidence type="ECO:0000256" key="4">
    <source>
        <dbReference type="ARBA" id="ARBA00022490"/>
    </source>
</evidence>
<comment type="caution">
    <text evidence="9">The sequence shown here is derived from an EMBL/GenBank/DDBJ whole genome shotgun (WGS) entry which is preliminary data.</text>
</comment>
<evidence type="ECO:0000256" key="6">
    <source>
        <dbReference type="ARBA" id="ARBA00029605"/>
    </source>
</evidence>
<evidence type="ECO:0000313" key="9">
    <source>
        <dbReference type="EMBL" id="MYN43531.1"/>
    </source>
</evidence>
<feature type="signal peptide" evidence="7">
    <location>
        <begin position="1"/>
        <end position="23"/>
    </location>
</feature>
<dbReference type="PANTHER" id="PTHR43722:SF1">
    <property type="entry name" value="PROLINE IMINOPEPTIDASE"/>
    <property type="match status" value="1"/>
</dbReference>
<dbReference type="Proteomes" id="UP000444316">
    <property type="component" value="Unassembled WGS sequence"/>
</dbReference>
<dbReference type="InterPro" id="IPR029058">
    <property type="entry name" value="AB_hydrolase_fold"/>
</dbReference>
<evidence type="ECO:0000256" key="1">
    <source>
        <dbReference type="ARBA" id="ARBA00001585"/>
    </source>
</evidence>
<reference evidence="9" key="1">
    <citation type="submission" date="2019-12" db="EMBL/GenBank/DDBJ databases">
        <title>Novel species isolated from a subtropical stream in China.</title>
        <authorList>
            <person name="Lu H."/>
        </authorList>
    </citation>
    <scope>NUCLEOTIDE SEQUENCE [LARGE SCALE GENOMIC DNA]</scope>
    <source>
        <strain evidence="9">FT93W</strain>
    </source>
</reference>
<keyword evidence="10" id="KW-1185">Reference proteome</keyword>
<dbReference type="SUPFAM" id="SSF53474">
    <property type="entry name" value="alpha/beta-Hydrolases"/>
    <property type="match status" value="1"/>
</dbReference>
<sequence length="360" mass="39561">MRYPSLIVLATLSLALAQTTASAEDGRHGTQPAGALLPDSRCTAAEKPVDEQGFVLIGGIQQWVRIKGSSCANPIVLLVHGGPGNPTTPFADSFYQSWEQKFTIVQWDQRGAGMTYGRNPVTDDVPLVVEQLRDDGIEVARFAARRFGKRQVILLGGSWSSVLGVYMAKAAPDMFCGYISTAQVVGPLPTQASIDTVLALARAAGDHASIAKIEALGPLPWTNPRSTGIFRRVNRQYEHARTQAIPQAWRDSPPIYSTPAYQADYTAGEDYSWLQFVGLKGDGIASKIDLYKLGPKFDLPFYMVQGEQDLLTMPEPSRRYFDFIQAPHKEYVMVPHSGHDPNPPMVQTQLRLLEKIGACR</sequence>
<protein>
    <recommendedName>
        <fullName evidence="3">Proline iminopeptidase</fullName>
        <ecNumber evidence="2">3.4.11.5</ecNumber>
    </recommendedName>
    <alternativeName>
        <fullName evidence="6">Prolyl aminopeptidase</fullName>
    </alternativeName>
</protein>
<evidence type="ECO:0000256" key="3">
    <source>
        <dbReference type="ARBA" id="ARBA00021843"/>
    </source>
</evidence>
<dbReference type="GO" id="GO:0005737">
    <property type="term" value="C:cytoplasm"/>
    <property type="evidence" value="ECO:0007669"/>
    <property type="project" value="InterPro"/>
</dbReference>
<dbReference type="PANTHER" id="PTHR43722">
    <property type="entry name" value="PROLINE IMINOPEPTIDASE"/>
    <property type="match status" value="1"/>
</dbReference>
<evidence type="ECO:0000256" key="2">
    <source>
        <dbReference type="ARBA" id="ARBA00012568"/>
    </source>
</evidence>
<keyword evidence="5 9" id="KW-0378">Hydrolase</keyword>
<evidence type="ECO:0000313" key="10">
    <source>
        <dbReference type="Proteomes" id="UP000444316"/>
    </source>
</evidence>
<dbReference type="GO" id="GO:0004177">
    <property type="term" value="F:aminopeptidase activity"/>
    <property type="evidence" value="ECO:0007669"/>
    <property type="project" value="UniProtKB-EC"/>
</dbReference>
<accession>A0A845HVH9</accession>
<dbReference type="Pfam" id="PF12146">
    <property type="entry name" value="Hydrolase_4"/>
    <property type="match status" value="1"/>
</dbReference>
<name>A0A845HVH9_9BURK</name>
<evidence type="ECO:0000256" key="7">
    <source>
        <dbReference type="SAM" id="SignalP"/>
    </source>
</evidence>
<evidence type="ECO:0000256" key="5">
    <source>
        <dbReference type="ARBA" id="ARBA00022801"/>
    </source>
</evidence>
<gene>
    <name evidence="9" type="ORF">GTP23_00435</name>
</gene>
<dbReference type="InterPro" id="IPR005944">
    <property type="entry name" value="Pro_iminopeptidase"/>
</dbReference>
<proteinExistence type="predicted"/>
<dbReference type="GO" id="GO:0006508">
    <property type="term" value="P:proteolysis"/>
    <property type="evidence" value="ECO:0007669"/>
    <property type="project" value="InterPro"/>
</dbReference>
<evidence type="ECO:0000259" key="8">
    <source>
        <dbReference type="Pfam" id="PF12146"/>
    </source>
</evidence>
<dbReference type="InterPro" id="IPR022742">
    <property type="entry name" value="Hydrolase_4"/>
</dbReference>
<dbReference type="EMBL" id="WWCL01000001">
    <property type="protein sequence ID" value="MYN43531.1"/>
    <property type="molecule type" value="Genomic_DNA"/>
</dbReference>
<keyword evidence="7" id="KW-0732">Signal</keyword>
<dbReference type="InterPro" id="IPR002410">
    <property type="entry name" value="Peptidase_S33"/>
</dbReference>
<dbReference type="EC" id="3.4.11.5" evidence="2"/>
<feature type="domain" description="Serine aminopeptidase S33" evidence="8">
    <location>
        <begin position="74"/>
        <end position="340"/>
    </location>
</feature>
<organism evidence="9 10">
    <name type="scientific">Duganella fentianensis</name>
    <dbReference type="NCBI Taxonomy" id="2692177"/>
    <lineage>
        <taxon>Bacteria</taxon>
        <taxon>Pseudomonadati</taxon>
        <taxon>Pseudomonadota</taxon>
        <taxon>Betaproteobacteria</taxon>
        <taxon>Burkholderiales</taxon>
        <taxon>Oxalobacteraceae</taxon>
        <taxon>Telluria group</taxon>
        <taxon>Duganella</taxon>
    </lineage>
</organism>
<keyword evidence="4" id="KW-0963">Cytoplasm</keyword>